<keyword evidence="3" id="KW-1185">Reference proteome</keyword>
<dbReference type="Pfam" id="PF11339">
    <property type="entry name" value="DUF3141"/>
    <property type="match status" value="1"/>
</dbReference>
<proteinExistence type="predicted"/>
<dbReference type="Gene3D" id="3.40.50.1820">
    <property type="entry name" value="alpha/beta hydrolase"/>
    <property type="match status" value="1"/>
</dbReference>
<dbReference type="eggNOG" id="COG3243">
    <property type="taxonomic scope" value="Bacteria"/>
</dbReference>
<feature type="region of interest" description="Disordered" evidence="1">
    <location>
        <begin position="94"/>
        <end position="123"/>
    </location>
</feature>
<dbReference type="Proteomes" id="UP000014977">
    <property type="component" value="Unassembled WGS sequence"/>
</dbReference>
<dbReference type="SUPFAM" id="SSF158682">
    <property type="entry name" value="TerB-like"/>
    <property type="match status" value="1"/>
</dbReference>
<accession>S7TRW6</accession>
<dbReference type="InterPro" id="IPR051321">
    <property type="entry name" value="PHA/PHB_synthase"/>
</dbReference>
<reference evidence="2 3" key="1">
    <citation type="journal article" date="2013" name="Genome Announc.">
        <title>Draft genome sequences for three mercury-methylating, sulfate-reducing bacteria.</title>
        <authorList>
            <person name="Brown S.D."/>
            <person name="Hurt R.A.Jr."/>
            <person name="Gilmour C.C."/>
            <person name="Elias D.A."/>
        </authorList>
    </citation>
    <scope>NUCLEOTIDE SEQUENCE [LARGE SCALE GENOMIC DNA]</scope>
    <source>
        <strain evidence="2 3">DSM 2059</strain>
    </source>
</reference>
<evidence type="ECO:0000313" key="3">
    <source>
        <dbReference type="Proteomes" id="UP000014977"/>
    </source>
</evidence>
<dbReference type="InterPro" id="IPR029024">
    <property type="entry name" value="TerB-like"/>
</dbReference>
<dbReference type="InterPro" id="IPR029058">
    <property type="entry name" value="AB_hydrolase_fold"/>
</dbReference>
<gene>
    <name evidence="2" type="ORF">dsmv_2564</name>
</gene>
<evidence type="ECO:0000256" key="1">
    <source>
        <dbReference type="SAM" id="MobiDB-lite"/>
    </source>
</evidence>
<dbReference type="EMBL" id="ATHJ01000088">
    <property type="protein sequence ID" value="EPR39716.1"/>
    <property type="molecule type" value="Genomic_DNA"/>
</dbReference>
<feature type="compositionally biased region" description="Basic and acidic residues" evidence="1">
    <location>
        <begin position="105"/>
        <end position="117"/>
    </location>
</feature>
<dbReference type="RefSeq" id="WP_020877321.1">
    <property type="nucleotide sequence ID" value="NZ_ATHJ01000088.1"/>
</dbReference>
<dbReference type="OrthoDB" id="7231451at2"/>
<dbReference type="SUPFAM" id="SSF53474">
    <property type="entry name" value="alpha/beta-Hydrolases"/>
    <property type="match status" value="1"/>
</dbReference>
<comment type="caution">
    <text evidence="2">The sequence shown here is derived from an EMBL/GenBank/DDBJ whole genome shotgun (WGS) entry which is preliminary data.</text>
</comment>
<dbReference type="PANTHER" id="PTHR36837">
    <property type="entry name" value="POLY(3-HYDROXYALKANOATE) POLYMERASE SUBUNIT PHAC"/>
    <property type="match status" value="1"/>
</dbReference>
<dbReference type="PATRIC" id="fig|1121405.3.peg.2216"/>
<dbReference type="AlphaFoldDB" id="S7TRW6"/>
<evidence type="ECO:0000313" key="2">
    <source>
        <dbReference type="EMBL" id="EPR39716.1"/>
    </source>
</evidence>
<protein>
    <recommendedName>
        <fullName evidence="4">Poly(3-hydroxyalkanoate) synthetase</fullName>
    </recommendedName>
</protein>
<dbReference type="InterPro" id="IPR024501">
    <property type="entry name" value="DUF3141"/>
</dbReference>
<name>S7TRW6_DESML</name>
<dbReference type="STRING" id="897.B2D07_19075"/>
<organism evidence="2 3">
    <name type="scientific">Desulfococcus multivorans DSM 2059</name>
    <dbReference type="NCBI Taxonomy" id="1121405"/>
    <lineage>
        <taxon>Bacteria</taxon>
        <taxon>Pseudomonadati</taxon>
        <taxon>Thermodesulfobacteriota</taxon>
        <taxon>Desulfobacteria</taxon>
        <taxon>Desulfobacterales</taxon>
        <taxon>Desulfococcaceae</taxon>
        <taxon>Desulfococcus</taxon>
    </lineage>
</organism>
<dbReference type="PANTHER" id="PTHR36837:SF2">
    <property type="entry name" value="POLY(3-HYDROXYALKANOATE) POLYMERASE SUBUNIT PHAC"/>
    <property type="match status" value="1"/>
</dbReference>
<dbReference type="CDD" id="cd07176">
    <property type="entry name" value="terB"/>
    <property type="match status" value="1"/>
</dbReference>
<dbReference type="Gene3D" id="1.10.3680.10">
    <property type="entry name" value="TerB-like"/>
    <property type="match status" value="1"/>
</dbReference>
<evidence type="ECO:0008006" key="4">
    <source>
        <dbReference type="Google" id="ProtNLM"/>
    </source>
</evidence>
<sequence>MKHVNGADDITAWPSFLTAMPEWVEAAFAYQTDFIQRGILFAEILRQRGNLYMEHVRAGQPPVLVFDYDWVLDGRTLPRPVNYAIVRIRDRRHADETGSAAPAQGDRRKPPSGEHRSANKRRPIVIIDPRAGHGPGIGGSKIDSQIGMALNQGHPVYFILFFTDPAPGQTLADVQAAEVRFLEEVARRHPEAEKPAVIGNCQAGWAAALIGADRPDVTGPLVFNGSPLSYWGGVEGANPMRYKGGLTGGVWLTSLWSDLGNGKFDGASLVAGFEDLNPANTIWTKQYNVWANVDTEAERYLNFEKWWGGFFKMNAEEIHFIVDSLFVGNELEQGYLRLQEGKAIHLKNLRDPIVVFASQGDNITPPQQALNWIVKVYGSVDEIRRNGQVIVYVVHERIGHLGIFVSGSVAKKEHREIIGTLEMLDYLRPGLYEMIITEKPSGGESDGFNVEFVERGMADILALDDGLAEEAAFRPVAAVSRFNDRLYRTFVSPWVRLVVDEWTAEVIRQLHPLRVQRYIFSDLNPMMGIAARLAPQVKANRQPTAPENPFMVWERYVSESTKIFLDCWRDIRDTAQETLFRAIYDNVWMKTLFPETHTESGRELVRELSAEEAAIRRELWLQVMERGGFAEAVVRIILAVAGANKATDRRQYTVATRIIQVNDRLMDLAPDRLKWLVKQQSAVLEKDPDLAIQTLATLLPETTDRIEAFEIANSIASADLELDAPEQKVLSDIKHVLGL</sequence>